<name>A0A3B0YCT6_9ZZZZ</name>
<evidence type="ECO:0000259" key="9">
    <source>
        <dbReference type="PROSITE" id="PS50893"/>
    </source>
</evidence>
<evidence type="ECO:0000256" key="7">
    <source>
        <dbReference type="ARBA" id="ARBA00023065"/>
    </source>
</evidence>
<dbReference type="InterPro" id="IPR008995">
    <property type="entry name" value="Mo/tungstate-bd_C_term_dom"/>
</dbReference>
<dbReference type="Pfam" id="PF00005">
    <property type="entry name" value="ABC_tran"/>
    <property type="match status" value="1"/>
</dbReference>
<dbReference type="Gene3D" id="2.40.50.100">
    <property type="match status" value="1"/>
</dbReference>
<dbReference type="PROSITE" id="PS00211">
    <property type="entry name" value="ABC_TRANSPORTER_1"/>
    <property type="match status" value="1"/>
</dbReference>
<keyword evidence="3" id="KW-0410">Iron transport</keyword>
<reference evidence="10" key="1">
    <citation type="submission" date="2018-06" db="EMBL/GenBank/DDBJ databases">
        <authorList>
            <person name="Zhirakovskaya E."/>
        </authorList>
    </citation>
    <scope>NUCLEOTIDE SEQUENCE</scope>
</reference>
<dbReference type="FunFam" id="3.40.50.300:FF:000425">
    <property type="entry name" value="Probable ABC transporter, ATP-binding subunit"/>
    <property type="match status" value="1"/>
</dbReference>
<dbReference type="SUPFAM" id="SSF50331">
    <property type="entry name" value="MOP-like"/>
    <property type="match status" value="1"/>
</dbReference>
<evidence type="ECO:0000256" key="6">
    <source>
        <dbReference type="ARBA" id="ARBA00023004"/>
    </source>
</evidence>
<keyword evidence="6" id="KW-0408">Iron</keyword>
<dbReference type="Gene3D" id="3.40.50.300">
    <property type="entry name" value="P-loop containing nucleotide triphosphate hydrolases"/>
    <property type="match status" value="1"/>
</dbReference>
<keyword evidence="4" id="KW-0547">Nucleotide-binding</keyword>
<dbReference type="CDD" id="cd03259">
    <property type="entry name" value="ABC_Carb_Solutes_like"/>
    <property type="match status" value="1"/>
</dbReference>
<dbReference type="GO" id="GO:0005524">
    <property type="term" value="F:ATP binding"/>
    <property type="evidence" value="ECO:0007669"/>
    <property type="project" value="UniProtKB-KW"/>
</dbReference>
<dbReference type="AlphaFoldDB" id="A0A3B0YCT6"/>
<evidence type="ECO:0000256" key="5">
    <source>
        <dbReference type="ARBA" id="ARBA00022840"/>
    </source>
</evidence>
<gene>
    <name evidence="10" type="ORF">MNBD_GAMMA12-2992</name>
</gene>
<dbReference type="PANTHER" id="PTHR42781">
    <property type="entry name" value="SPERMIDINE/PUTRESCINE IMPORT ATP-BINDING PROTEIN POTA"/>
    <property type="match status" value="1"/>
</dbReference>
<dbReference type="InterPro" id="IPR027417">
    <property type="entry name" value="P-loop_NTPase"/>
</dbReference>
<proteinExistence type="predicted"/>
<dbReference type="GO" id="GO:0016887">
    <property type="term" value="F:ATP hydrolysis activity"/>
    <property type="evidence" value="ECO:0007669"/>
    <property type="project" value="InterPro"/>
</dbReference>
<organism evidence="10">
    <name type="scientific">hydrothermal vent metagenome</name>
    <dbReference type="NCBI Taxonomy" id="652676"/>
    <lineage>
        <taxon>unclassified sequences</taxon>
        <taxon>metagenomes</taxon>
        <taxon>ecological metagenomes</taxon>
    </lineage>
</organism>
<dbReference type="PROSITE" id="PS50893">
    <property type="entry name" value="ABC_TRANSPORTER_2"/>
    <property type="match status" value="1"/>
</dbReference>
<accession>A0A3B0YCT6</accession>
<dbReference type="InterPro" id="IPR003593">
    <property type="entry name" value="AAA+_ATPase"/>
</dbReference>
<dbReference type="InterPro" id="IPR013611">
    <property type="entry name" value="Transp-assoc_OB_typ2"/>
</dbReference>
<evidence type="ECO:0000256" key="1">
    <source>
        <dbReference type="ARBA" id="ARBA00022448"/>
    </source>
</evidence>
<dbReference type="InterPro" id="IPR017871">
    <property type="entry name" value="ABC_transporter-like_CS"/>
</dbReference>
<protein>
    <submittedName>
        <fullName evidence="10">Ferric iron ABC transporter, ATP-binding protein</fullName>
    </submittedName>
</protein>
<keyword evidence="8" id="KW-0472">Membrane</keyword>
<evidence type="ECO:0000256" key="2">
    <source>
        <dbReference type="ARBA" id="ARBA00022475"/>
    </source>
</evidence>
<keyword evidence="5 10" id="KW-0067">ATP-binding</keyword>
<evidence type="ECO:0000256" key="4">
    <source>
        <dbReference type="ARBA" id="ARBA00022741"/>
    </source>
</evidence>
<dbReference type="SUPFAM" id="SSF52540">
    <property type="entry name" value="P-loop containing nucleoside triphosphate hydrolases"/>
    <property type="match status" value="1"/>
</dbReference>
<keyword evidence="7" id="KW-0406">Ion transport</keyword>
<keyword evidence="1" id="KW-0813">Transport</keyword>
<feature type="domain" description="ABC transporter" evidence="9">
    <location>
        <begin position="5"/>
        <end position="237"/>
    </location>
</feature>
<sequence>MPALLSIQNIECRYQHQAVVRDLSFEVEQGNIIGLLGQSGCGKTTALRAIAGFEPVYKGRILLRSHMVSQPGYMIAPDKRKLGMVFQDYALFPHLTINDNVSFGLREMDKKDRLNRVNELLELVGLKNTHQRYPHELSGGQQQRVALARALAPRPEIILMDEPFSNLDVKLRERLSNDVRDILKDQKITGIIVTHDQNEAFAISDLVGVMNNGQIIQWDTPYNLYHEPASRFVAGFIGQGKLLRGTLLSEDQIETEIGIISSHKPIDGKVGQQMDVLLRPDDLVPDPNGVLVTEVVKKAFKGAEILYHLRLPTGNTLISLFPSHLNYDIGERVVVRVDAEHLVAFPV</sequence>
<dbReference type="InterPro" id="IPR050093">
    <property type="entry name" value="ABC_SmlMolc_Importer"/>
</dbReference>
<evidence type="ECO:0000256" key="3">
    <source>
        <dbReference type="ARBA" id="ARBA00022496"/>
    </source>
</evidence>
<dbReference type="Pfam" id="PF08402">
    <property type="entry name" value="TOBE_2"/>
    <property type="match status" value="1"/>
</dbReference>
<evidence type="ECO:0000256" key="8">
    <source>
        <dbReference type="ARBA" id="ARBA00023136"/>
    </source>
</evidence>
<keyword evidence="2" id="KW-1003">Cell membrane</keyword>
<dbReference type="GO" id="GO:0043190">
    <property type="term" value="C:ATP-binding cassette (ABC) transporter complex"/>
    <property type="evidence" value="ECO:0007669"/>
    <property type="project" value="InterPro"/>
</dbReference>
<dbReference type="SMART" id="SM00382">
    <property type="entry name" value="AAA"/>
    <property type="match status" value="1"/>
</dbReference>
<dbReference type="InterPro" id="IPR015853">
    <property type="entry name" value="ABC_transpr_FbpC"/>
</dbReference>
<evidence type="ECO:0000313" key="10">
    <source>
        <dbReference type="EMBL" id="VAW71989.1"/>
    </source>
</evidence>
<dbReference type="GO" id="GO:0015408">
    <property type="term" value="F:ABC-type ferric iron transporter activity"/>
    <property type="evidence" value="ECO:0007669"/>
    <property type="project" value="InterPro"/>
</dbReference>
<dbReference type="InterPro" id="IPR003439">
    <property type="entry name" value="ABC_transporter-like_ATP-bd"/>
</dbReference>
<dbReference type="PANTHER" id="PTHR42781:SF8">
    <property type="entry name" value="BICARBONATE TRANSPORT ATP-BINDING PROTEIN CMPC"/>
    <property type="match status" value="1"/>
</dbReference>
<dbReference type="EMBL" id="UOFL01000034">
    <property type="protein sequence ID" value="VAW71989.1"/>
    <property type="molecule type" value="Genomic_DNA"/>
</dbReference>